<reference evidence="9 10" key="1">
    <citation type="journal article" date="2014" name="Int. J. Syst. Evol. Microbiol.">
        <title>Complete genome sequence of Corynebacterium casei LMG S-19264T (=DSM 44701T), isolated from a smear-ripened cheese.</title>
        <authorList>
            <consortium name="US DOE Joint Genome Institute (JGI-PGF)"/>
            <person name="Walter F."/>
            <person name="Albersmeier A."/>
            <person name="Kalinowski J."/>
            <person name="Ruckert C."/>
        </authorList>
    </citation>
    <scope>NUCLEOTIDE SEQUENCE [LARGE SCALE GENOMIC DNA]</scope>
    <source>
        <strain evidence="9 10">CGMCC 1.7286</strain>
    </source>
</reference>
<feature type="transmembrane region" description="Helical" evidence="8">
    <location>
        <begin position="265"/>
        <end position="285"/>
    </location>
</feature>
<keyword evidence="6 8" id="KW-0472">Membrane</keyword>
<evidence type="ECO:0000256" key="2">
    <source>
        <dbReference type="ARBA" id="ARBA00006386"/>
    </source>
</evidence>
<dbReference type="InterPro" id="IPR053166">
    <property type="entry name" value="UPF0718_permease"/>
</dbReference>
<feature type="transmembrane region" description="Helical" evidence="8">
    <location>
        <begin position="399"/>
        <end position="420"/>
    </location>
</feature>
<dbReference type="PANTHER" id="PTHR42775">
    <property type="entry name" value="PERMEASE RV2963-RELATED"/>
    <property type="match status" value="1"/>
</dbReference>
<dbReference type="RefSeq" id="WP_188862383.1">
    <property type="nucleotide sequence ID" value="NZ_BMLT01000012.1"/>
</dbReference>
<comment type="similarity">
    <text evidence="2">Belongs to the UPF0718 family.</text>
</comment>
<feature type="transmembrane region" description="Helical" evidence="8">
    <location>
        <begin position="119"/>
        <end position="136"/>
    </location>
</feature>
<evidence type="ECO:0000256" key="3">
    <source>
        <dbReference type="ARBA" id="ARBA00022475"/>
    </source>
</evidence>
<evidence type="ECO:0000313" key="10">
    <source>
        <dbReference type="Proteomes" id="UP000599578"/>
    </source>
</evidence>
<evidence type="ECO:0000256" key="6">
    <source>
        <dbReference type="ARBA" id="ARBA00023136"/>
    </source>
</evidence>
<keyword evidence="4 8" id="KW-0812">Transmembrane</keyword>
<feature type="transmembrane region" description="Helical" evidence="8">
    <location>
        <begin position="12"/>
        <end position="36"/>
    </location>
</feature>
<feature type="transmembrane region" description="Helical" evidence="8">
    <location>
        <begin position="233"/>
        <end position="253"/>
    </location>
</feature>
<feature type="compositionally biased region" description="Basic and acidic residues" evidence="7">
    <location>
        <begin position="374"/>
        <end position="386"/>
    </location>
</feature>
<dbReference type="PANTHER" id="PTHR42775:SF1">
    <property type="entry name" value="PERMEASE RV2963-RELATED"/>
    <property type="match status" value="1"/>
</dbReference>
<comment type="caution">
    <text evidence="9">The sequence shown here is derived from an EMBL/GenBank/DDBJ whole genome shotgun (WGS) entry which is preliminary data.</text>
</comment>
<feature type="region of interest" description="Disordered" evidence="7">
    <location>
        <begin position="370"/>
        <end position="392"/>
    </location>
</feature>
<protein>
    <submittedName>
        <fullName evidence="9">Membrane protein</fullName>
    </submittedName>
</protein>
<accession>A0A917ZPM8</accession>
<feature type="transmembrane region" description="Helical" evidence="8">
    <location>
        <begin position="297"/>
        <end position="322"/>
    </location>
</feature>
<keyword evidence="3" id="KW-1003">Cell membrane</keyword>
<feature type="transmembrane region" description="Helical" evidence="8">
    <location>
        <begin position="56"/>
        <end position="75"/>
    </location>
</feature>
<keyword evidence="5 8" id="KW-1133">Transmembrane helix</keyword>
<dbReference type="GO" id="GO:0005886">
    <property type="term" value="C:plasma membrane"/>
    <property type="evidence" value="ECO:0007669"/>
    <property type="project" value="UniProtKB-SubCell"/>
</dbReference>
<dbReference type="Proteomes" id="UP000599578">
    <property type="component" value="Unassembled WGS sequence"/>
</dbReference>
<dbReference type="Pfam" id="PF03773">
    <property type="entry name" value="ArsP_1"/>
    <property type="match status" value="1"/>
</dbReference>
<feature type="transmembrane region" description="Helical" evidence="8">
    <location>
        <begin position="343"/>
        <end position="361"/>
    </location>
</feature>
<dbReference type="EMBL" id="BMLT01000012">
    <property type="protein sequence ID" value="GGO87196.1"/>
    <property type="molecule type" value="Genomic_DNA"/>
</dbReference>
<name>A0A917ZPM8_9GAMM</name>
<dbReference type="AlphaFoldDB" id="A0A917ZPM8"/>
<proteinExistence type="inferred from homology"/>
<evidence type="ECO:0000256" key="7">
    <source>
        <dbReference type="SAM" id="MobiDB-lite"/>
    </source>
</evidence>
<gene>
    <name evidence="9" type="ORF">GCM10011348_39820</name>
</gene>
<dbReference type="InterPro" id="IPR005524">
    <property type="entry name" value="DUF318"/>
</dbReference>
<organism evidence="9 10">
    <name type="scientific">Marinobacterium nitratireducens</name>
    <dbReference type="NCBI Taxonomy" id="518897"/>
    <lineage>
        <taxon>Bacteria</taxon>
        <taxon>Pseudomonadati</taxon>
        <taxon>Pseudomonadota</taxon>
        <taxon>Gammaproteobacteria</taxon>
        <taxon>Oceanospirillales</taxon>
        <taxon>Oceanospirillaceae</taxon>
        <taxon>Marinobacterium</taxon>
    </lineage>
</organism>
<sequence length="421" mass="46070">MTTLLQQWHQAAVISSGFFWSALWAFVLGYLISSLIQVLVTEERMQRAMGTAGPRSVALGTLFGFVSSSCSFAALSTTRALFQKGAGLVPSLAFMLASTNLVIELGIVIAIFLGWQFVVGEYLGGLLLILFAWLFVRLTRPKMLIREARQRLDGDEEQDGQADGGWRDKIRSREGWRRIGRTYVMEWQMVWKDVLVGFTVAGIIAAFVPDGFFQTLFVGSGRETGANASFFEVLAQTLIGPVAAFFTFIGSMGNIPLAALLYDRGVSFAGVMAFIFSDMVVLPVLRINAAYYGWKMALYILVLLLSGLVCVSLLLHYGFALFDRLPQASGAAITERDFFRVDYGLVLNLVFIAVSAWLVVLSRQSAGNGDNGDDGGHCEHHGEGEHHHHHDGAPLSEKVMNGLVMVALVWLLGGLMLAALL</sequence>
<evidence type="ECO:0000256" key="8">
    <source>
        <dbReference type="SAM" id="Phobius"/>
    </source>
</evidence>
<feature type="transmembrane region" description="Helical" evidence="8">
    <location>
        <begin position="87"/>
        <end position="113"/>
    </location>
</feature>
<evidence type="ECO:0000256" key="4">
    <source>
        <dbReference type="ARBA" id="ARBA00022692"/>
    </source>
</evidence>
<feature type="transmembrane region" description="Helical" evidence="8">
    <location>
        <begin position="194"/>
        <end position="213"/>
    </location>
</feature>
<evidence type="ECO:0000256" key="5">
    <source>
        <dbReference type="ARBA" id="ARBA00022989"/>
    </source>
</evidence>
<evidence type="ECO:0000313" key="9">
    <source>
        <dbReference type="EMBL" id="GGO87196.1"/>
    </source>
</evidence>
<keyword evidence="10" id="KW-1185">Reference proteome</keyword>
<evidence type="ECO:0000256" key="1">
    <source>
        <dbReference type="ARBA" id="ARBA00004651"/>
    </source>
</evidence>
<comment type="subcellular location">
    <subcellularLocation>
        <location evidence="1">Cell membrane</location>
        <topology evidence="1">Multi-pass membrane protein</topology>
    </subcellularLocation>
</comment>